<evidence type="ECO:0000313" key="1">
    <source>
        <dbReference type="EMBL" id="KAI9389746.1"/>
    </source>
</evidence>
<evidence type="ECO:0000313" key="2">
    <source>
        <dbReference type="Proteomes" id="UP000006729"/>
    </source>
</evidence>
<reference evidence="1 2" key="1">
    <citation type="journal article" date="2006" name="Science">
        <title>The genome of black cottonwood, Populus trichocarpa (Torr. &amp; Gray).</title>
        <authorList>
            <person name="Tuskan G.A."/>
            <person name="Difazio S."/>
            <person name="Jansson S."/>
            <person name="Bohlmann J."/>
            <person name="Grigoriev I."/>
            <person name="Hellsten U."/>
            <person name="Putnam N."/>
            <person name="Ralph S."/>
            <person name="Rombauts S."/>
            <person name="Salamov A."/>
            <person name="Schein J."/>
            <person name="Sterck L."/>
            <person name="Aerts A."/>
            <person name="Bhalerao R.R."/>
            <person name="Bhalerao R.P."/>
            <person name="Blaudez D."/>
            <person name="Boerjan W."/>
            <person name="Brun A."/>
            <person name="Brunner A."/>
            <person name="Busov V."/>
            <person name="Campbell M."/>
            <person name="Carlson J."/>
            <person name="Chalot M."/>
            <person name="Chapman J."/>
            <person name="Chen G.L."/>
            <person name="Cooper D."/>
            <person name="Coutinho P.M."/>
            <person name="Couturier J."/>
            <person name="Covert S."/>
            <person name="Cronk Q."/>
            <person name="Cunningham R."/>
            <person name="Davis J."/>
            <person name="Degroeve S."/>
            <person name="Dejardin A."/>
            <person name="Depamphilis C."/>
            <person name="Detter J."/>
            <person name="Dirks B."/>
            <person name="Dubchak I."/>
            <person name="Duplessis S."/>
            <person name="Ehlting J."/>
            <person name="Ellis B."/>
            <person name="Gendler K."/>
            <person name="Goodstein D."/>
            <person name="Gribskov M."/>
            <person name="Grimwood J."/>
            <person name="Groover A."/>
            <person name="Gunter L."/>
            <person name="Hamberger B."/>
            <person name="Heinze B."/>
            <person name="Helariutta Y."/>
            <person name="Henrissat B."/>
            <person name="Holligan D."/>
            <person name="Holt R."/>
            <person name="Huang W."/>
            <person name="Islam-Faridi N."/>
            <person name="Jones S."/>
            <person name="Jones-Rhoades M."/>
            <person name="Jorgensen R."/>
            <person name="Joshi C."/>
            <person name="Kangasjarvi J."/>
            <person name="Karlsson J."/>
            <person name="Kelleher C."/>
            <person name="Kirkpatrick R."/>
            <person name="Kirst M."/>
            <person name="Kohler A."/>
            <person name="Kalluri U."/>
            <person name="Larimer F."/>
            <person name="Leebens-Mack J."/>
            <person name="Leple J.C."/>
            <person name="Locascio P."/>
            <person name="Lou Y."/>
            <person name="Lucas S."/>
            <person name="Martin F."/>
            <person name="Montanini B."/>
            <person name="Napoli C."/>
            <person name="Nelson D.R."/>
            <person name="Nelson C."/>
            <person name="Nieminen K."/>
            <person name="Nilsson O."/>
            <person name="Pereda V."/>
            <person name="Peter G."/>
            <person name="Philippe R."/>
            <person name="Pilate G."/>
            <person name="Poliakov A."/>
            <person name="Razumovskaya J."/>
            <person name="Richardson P."/>
            <person name="Rinaldi C."/>
            <person name="Ritland K."/>
            <person name="Rouze P."/>
            <person name="Ryaboy D."/>
            <person name="Schmutz J."/>
            <person name="Schrader J."/>
            <person name="Segerman B."/>
            <person name="Shin H."/>
            <person name="Siddiqui A."/>
            <person name="Sterky F."/>
            <person name="Terry A."/>
            <person name="Tsai C.J."/>
            <person name="Uberbacher E."/>
            <person name="Unneberg P."/>
            <person name="Vahala J."/>
            <person name="Wall K."/>
            <person name="Wessler S."/>
            <person name="Yang G."/>
            <person name="Yin T."/>
            <person name="Douglas C."/>
            <person name="Marra M."/>
            <person name="Sandberg G."/>
            <person name="Van de Peer Y."/>
            <person name="Rokhsar D."/>
        </authorList>
    </citation>
    <scope>NUCLEOTIDE SEQUENCE [LARGE SCALE GENOMIC DNA]</scope>
    <source>
        <strain evidence="2">cv. Nisqually</strain>
    </source>
</reference>
<gene>
    <name evidence="1" type="ORF">POPTR_008G087651v4</name>
</gene>
<dbReference type="EMBL" id="CM009297">
    <property type="protein sequence ID" value="KAI9389746.1"/>
    <property type="molecule type" value="Genomic_DNA"/>
</dbReference>
<comment type="caution">
    <text evidence="1">The sequence shown here is derived from an EMBL/GenBank/DDBJ whole genome shotgun (WGS) entry which is preliminary data.</text>
</comment>
<sequence>MMFGVHEENLAFGSSRIVIEWIQELYCPGSQNLLKFRKK</sequence>
<protein>
    <submittedName>
        <fullName evidence="1">Uncharacterized protein</fullName>
    </submittedName>
</protein>
<keyword evidence="2" id="KW-1185">Reference proteome</keyword>
<organism evidence="1 2">
    <name type="scientific">Populus trichocarpa</name>
    <name type="common">Western balsam poplar</name>
    <name type="synonym">Populus balsamifera subsp. trichocarpa</name>
    <dbReference type="NCBI Taxonomy" id="3694"/>
    <lineage>
        <taxon>Eukaryota</taxon>
        <taxon>Viridiplantae</taxon>
        <taxon>Streptophyta</taxon>
        <taxon>Embryophyta</taxon>
        <taxon>Tracheophyta</taxon>
        <taxon>Spermatophyta</taxon>
        <taxon>Magnoliopsida</taxon>
        <taxon>eudicotyledons</taxon>
        <taxon>Gunneridae</taxon>
        <taxon>Pentapetalae</taxon>
        <taxon>rosids</taxon>
        <taxon>fabids</taxon>
        <taxon>Malpighiales</taxon>
        <taxon>Salicaceae</taxon>
        <taxon>Saliceae</taxon>
        <taxon>Populus</taxon>
    </lineage>
</organism>
<proteinExistence type="predicted"/>
<dbReference type="Proteomes" id="UP000006729">
    <property type="component" value="Chromosome 8"/>
</dbReference>
<name>A0ACC0SKM8_POPTR</name>
<accession>A0ACC0SKM8</accession>